<gene>
    <name evidence="2" type="ORF">ACFQDP_11265</name>
</gene>
<dbReference type="Proteomes" id="UP001596237">
    <property type="component" value="Unassembled WGS sequence"/>
</dbReference>
<feature type="domain" description="HTH cro/C1-type" evidence="1">
    <location>
        <begin position="65"/>
        <end position="96"/>
    </location>
</feature>
<evidence type="ECO:0000259" key="1">
    <source>
        <dbReference type="PROSITE" id="PS50943"/>
    </source>
</evidence>
<dbReference type="InterPro" id="IPR001387">
    <property type="entry name" value="Cro/C1-type_HTH"/>
</dbReference>
<dbReference type="EMBL" id="JBHSTT010000037">
    <property type="protein sequence ID" value="MFC6389905.1"/>
    <property type="molecule type" value="Genomic_DNA"/>
</dbReference>
<dbReference type="PROSITE" id="PS50943">
    <property type="entry name" value="HTH_CROC1"/>
    <property type="match status" value="1"/>
</dbReference>
<accession>A0ABW1WRT9</accession>
<dbReference type="CDD" id="cd00093">
    <property type="entry name" value="HTH_XRE"/>
    <property type="match status" value="1"/>
</dbReference>
<proteinExistence type="predicted"/>
<sequence length="170" mass="19120">MEERVLPEHTEDLGGITAVLVDAVREYRCPGCDAVETEIPDMQGLVRSVALLRALFPYQLTGGDLRLMRRALDMNQKEFAEAMELTPETMNRWERGGGAGGATEKLLRHNVCALLHRFVPAIDYDPAQITKMAIKKLPEGAVMPPIKVRRVVMKRDHHREDAWDTLCEAA</sequence>
<keyword evidence="3" id="KW-1185">Reference proteome</keyword>
<organism evidence="2 3">
    <name type="scientific">Methylorubrum zatmanii</name>
    <dbReference type="NCBI Taxonomy" id="29429"/>
    <lineage>
        <taxon>Bacteria</taxon>
        <taxon>Pseudomonadati</taxon>
        <taxon>Pseudomonadota</taxon>
        <taxon>Alphaproteobacteria</taxon>
        <taxon>Hyphomicrobiales</taxon>
        <taxon>Methylobacteriaceae</taxon>
        <taxon>Methylorubrum</taxon>
    </lineage>
</organism>
<comment type="caution">
    <text evidence="2">The sequence shown here is derived from an EMBL/GenBank/DDBJ whole genome shotgun (WGS) entry which is preliminary data.</text>
</comment>
<evidence type="ECO:0000313" key="2">
    <source>
        <dbReference type="EMBL" id="MFC6389905.1"/>
    </source>
</evidence>
<evidence type="ECO:0000313" key="3">
    <source>
        <dbReference type="Proteomes" id="UP001596237"/>
    </source>
</evidence>
<dbReference type="SUPFAM" id="SSF47413">
    <property type="entry name" value="lambda repressor-like DNA-binding domains"/>
    <property type="match status" value="1"/>
</dbReference>
<reference evidence="3" key="1">
    <citation type="journal article" date="2019" name="Int. J. Syst. Evol. Microbiol.">
        <title>The Global Catalogue of Microorganisms (GCM) 10K type strain sequencing project: providing services to taxonomists for standard genome sequencing and annotation.</title>
        <authorList>
            <consortium name="The Broad Institute Genomics Platform"/>
            <consortium name="The Broad Institute Genome Sequencing Center for Infectious Disease"/>
            <person name="Wu L."/>
            <person name="Ma J."/>
        </authorList>
    </citation>
    <scope>NUCLEOTIDE SEQUENCE [LARGE SCALE GENOMIC DNA]</scope>
    <source>
        <strain evidence="3">CCUG 36916</strain>
    </source>
</reference>
<dbReference type="InterPro" id="IPR010982">
    <property type="entry name" value="Lambda_DNA-bd_dom_sf"/>
</dbReference>
<protein>
    <recommendedName>
        <fullName evidence="1">HTH cro/C1-type domain-containing protein</fullName>
    </recommendedName>
</protein>
<name>A0ABW1WRT9_9HYPH</name>
<dbReference type="Gene3D" id="1.10.260.40">
    <property type="entry name" value="lambda repressor-like DNA-binding domains"/>
    <property type="match status" value="1"/>
</dbReference>